<keyword evidence="1" id="KW-1133">Transmembrane helix</keyword>
<evidence type="ECO:0000256" key="1">
    <source>
        <dbReference type="SAM" id="Phobius"/>
    </source>
</evidence>
<feature type="transmembrane region" description="Helical" evidence="1">
    <location>
        <begin position="100"/>
        <end position="125"/>
    </location>
</feature>
<dbReference type="RefSeq" id="WP_036511032.1">
    <property type="nucleotide sequence ID" value="NZ_AONB01000010.1"/>
</dbReference>
<dbReference type="OrthoDB" id="8912654at2"/>
<keyword evidence="1" id="KW-0472">Membrane</keyword>
<keyword evidence="3" id="KW-1185">Reference proteome</keyword>
<accession>W9V3X5</accession>
<organism evidence="2 3">
    <name type="scientific">Nitrincola nitratireducens</name>
    <dbReference type="NCBI Taxonomy" id="1229521"/>
    <lineage>
        <taxon>Bacteria</taxon>
        <taxon>Pseudomonadati</taxon>
        <taxon>Pseudomonadota</taxon>
        <taxon>Gammaproteobacteria</taxon>
        <taxon>Oceanospirillales</taxon>
        <taxon>Oceanospirillaceae</taxon>
        <taxon>Nitrincola</taxon>
    </lineage>
</organism>
<evidence type="ECO:0008006" key="4">
    <source>
        <dbReference type="Google" id="ProtNLM"/>
    </source>
</evidence>
<evidence type="ECO:0000313" key="3">
    <source>
        <dbReference type="Proteomes" id="UP000019464"/>
    </source>
</evidence>
<dbReference type="STRING" id="1229521.D791_02172"/>
<keyword evidence="1" id="KW-0812">Transmembrane</keyword>
<comment type="caution">
    <text evidence="2">The sequence shown here is derived from an EMBL/GenBank/DDBJ whole genome shotgun (WGS) entry which is preliminary data.</text>
</comment>
<reference evidence="2 3" key="2">
    <citation type="journal article" date="2015" name="Syst. Appl. Microbiol.">
        <title>Nitrincola nitratireducens sp. nov. isolated from a haloalkaline crater lake.</title>
        <authorList>
            <person name="Singh A."/>
            <person name="Vaidya B."/>
            <person name="Tanuku N.R."/>
            <person name="Pinnaka A.K."/>
        </authorList>
    </citation>
    <scope>NUCLEOTIDE SEQUENCE [LARGE SCALE GENOMIC DNA]</scope>
    <source>
        <strain evidence="2 3">AK23</strain>
    </source>
</reference>
<reference evidence="3" key="1">
    <citation type="submission" date="2012-11" db="EMBL/GenBank/DDBJ databases">
        <authorList>
            <person name="Singh A."/>
            <person name="Pinnaka A.K."/>
            <person name="Vaidya B."/>
        </authorList>
    </citation>
    <scope>NUCLEOTIDE SEQUENCE [LARGE SCALE GENOMIC DNA]</scope>
    <source>
        <strain evidence="3">AK23</strain>
    </source>
</reference>
<dbReference type="EMBL" id="AONB01000010">
    <property type="protein sequence ID" value="EXJ10807.1"/>
    <property type="molecule type" value="Genomic_DNA"/>
</dbReference>
<gene>
    <name evidence="2" type="ORF">D791_02172</name>
</gene>
<evidence type="ECO:0000313" key="2">
    <source>
        <dbReference type="EMBL" id="EXJ10807.1"/>
    </source>
</evidence>
<dbReference type="Proteomes" id="UP000019464">
    <property type="component" value="Unassembled WGS sequence"/>
</dbReference>
<dbReference type="AlphaFoldDB" id="W9V3X5"/>
<proteinExistence type="predicted"/>
<name>W9V3X5_9GAMM</name>
<sequence length="210" mass="23471">MDVFFAIIASYPVAIYTFLLIVVTIYWLITILGMIDIDVLDFSDIDGGSDLDSLGGLAGLLTKLGFTGVPMTVVLSLVALFGWWSAYFSIWLLPFSAVGIWHFILVTAILATSLIVAFLVTWVAIIPLRPLFIKNTARSKKSLLGQAVEIRSSWVDERFGQAEFKDAGVDLILNIRAKTPNQLKKGDRVVLLEYSKEDHAYFVIPERDFY</sequence>
<protein>
    <recommendedName>
        <fullName evidence="4">Inner membrane protein yqiJ</fullName>
    </recommendedName>
</protein>
<feature type="transmembrane region" description="Helical" evidence="1">
    <location>
        <begin position="6"/>
        <end position="29"/>
    </location>
</feature>